<dbReference type="EMBL" id="QRMI01000012">
    <property type="protein sequence ID" value="RHJ62053.1"/>
    <property type="molecule type" value="Genomic_DNA"/>
</dbReference>
<evidence type="ECO:0000313" key="2">
    <source>
        <dbReference type="EMBL" id="RHJ62053.1"/>
    </source>
</evidence>
<dbReference type="Proteomes" id="UP000285832">
    <property type="component" value="Unassembled WGS sequence"/>
</dbReference>
<dbReference type="EMBL" id="QRHG01000003">
    <property type="protein sequence ID" value="RHF62937.1"/>
    <property type="molecule type" value="Genomic_DNA"/>
</dbReference>
<evidence type="ECO:0000313" key="3">
    <source>
        <dbReference type="Proteomes" id="UP000284902"/>
    </source>
</evidence>
<proteinExistence type="predicted"/>
<dbReference type="Proteomes" id="UP000284902">
    <property type="component" value="Unassembled WGS sequence"/>
</dbReference>
<organism evidence="1 3">
    <name type="scientific">[Ruminococcus] lactaris</name>
    <dbReference type="NCBI Taxonomy" id="46228"/>
    <lineage>
        <taxon>Bacteria</taxon>
        <taxon>Bacillati</taxon>
        <taxon>Bacillota</taxon>
        <taxon>Clostridia</taxon>
        <taxon>Lachnospirales</taxon>
        <taxon>Lachnospiraceae</taxon>
        <taxon>Mediterraneibacter</taxon>
    </lineage>
</organism>
<reference evidence="3 4" key="1">
    <citation type="submission" date="2018-08" db="EMBL/GenBank/DDBJ databases">
        <title>A genome reference for cultivated species of the human gut microbiota.</title>
        <authorList>
            <person name="Zou Y."/>
            <person name="Xue W."/>
            <person name="Luo G."/>
        </authorList>
    </citation>
    <scope>NUCLEOTIDE SEQUENCE [LARGE SCALE GENOMIC DNA]</scope>
    <source>
        <strain evidence="2 4">AM09-9</strain>
        <strain evidence="1 3">AM25-1LB</strain>
    </source>
</reference>
<accession>A0A414P9M8</accession>
<comment type="caution">
    <text evidence="1">The sequence shown here is derived from an EMBL/GenBank/DDBJ whole genome shotgun (WGS) entry which is preliminary data.</text>
</comment>
<dbReference type="AlphaFoldDB" id="A0A414P9M8"/>
<evidence type="ECO:0000313" key="1">
    <source>
        <dbReference type="EMBL" id="RHF62937.1"/>
    </source>
</evidence>
<sequence length="115" mass="13949">MIQEVLKKIENSYYWDARVKSLDCNYFGDEVKLVFEDVEKDITYHFSGCYKVKIEHEIEYHKNIASKELTRCQIPYFMQDVEVKELQIDSNRYMEFKINMYPIELSVLCDSFEIY</sequence>
<dbReference type="RefSeq" id="WP_118212423.1">
    <property type="nucleotide sequence ID" value="NZ_DAVZUU010000044.1"/>
</dbReference>
<name>A0A414P9M8_9FIRM</name>
<protein>
    <submittedName>
        <fullName evidence="1">Uncharacterized protein</fullName>
    </submittedName>
</protein>
<evidence type="ECO:0000313" key="4">
    <source>
        <dbReference type="Proteomes" id="UP000285832"/>
    </source>
</evidence>
<gene>
    <name evidence="2" type="ORF">DW116_05915</name>
    <name evidence="1" type="ORF">DW672_02000</name>
</gene>